<feature type="compositionally biased region" description="Basic and acidic residues" evidence="1">
    <location>
        <begin position="13"/>
        <end position="28"/>
    </location>
</feature>
<feature type="region of interest" description="Disordered" evidence="1">
    <location>
        <begin position="346"/>
        <end position="389"/>
    </location>
</feature>
<feature type="compositionally biased region" description="Low complexity" evidence="1">
    <location>
        <begin position="795"/>
        <end position="805"/>
    </location>
</feature>
<feature type="region of interest" description="Disordered" evidence="1">
    <location>
        <begin position="260"/>
        <end position="289"/>
    </location>
</feature>
<protein>
    <submittedName>
        <fullName evidence="2">Uncharacterized protein</fullName>
    </submittedName>
</protein>
<reference evidence="2 3" key="1">
    <citation type="submission" date="2016-09" db="EMBL/GenBank/DDBJ databases">
        <authorList>
            <person name="Capua I."/>
            <person name="De Benedictis P."/>
            <person name="Joannis T."/>
            <person name="Lombin L.H."/>
            <person name="Cattoli G."/>
        </authorList>
    </citation>
    <scope>NUCLEOTIDE SEQUENCE [LARGE SCALE GENOMIC DNA]</scope>
    <source>
        <strain evidence="2 3">IMI 309357</strain>
    </source>
</reference>
<dbReference type="AlphaFoldDB" id="A0A1G4BLV7"/>
<dbReference type="GeneID" id="34555547"/>
<feature type="region of interest" description="Disordered" evidence="1">
    <location>
        <begin position="786"/>
        <end position="827"/>
    </location>
</feature>
<organism evidence="2 3">
    <name type="scientific">Colletotrichum orchidophilum</name>
    <dbReference type="NCBI Taxonomy" id="1209926"/>
    <lineage>
        <taxon>Eukaryota</taxon>
        <taxon>Fungi</taxon>
        <taxon>Dikarya</taxon>
        <taxon>Ascomycota</taxon>
        <taxon>Pezizomycotina</taxon>
        <taxon>Sordariomycetes</taxon>
        <taxon>Hypocreomycetidae</taxon>
        <taxon>Glomerellales</taxon>
        <taxon>Glomerellaceae</taxon>
        <taxon>Colletotrichum</taxon>
    </lineage>
</organism>
<keyword evidence="3" id="KW-1185">Reference proteome</keyword>
<sequence>MVRVCCLSIPSKKKGEDEDAKVKEADSQETVAKDMKLKDATSKEKSRAVQVSKQPAVELIKLPPPAKLPGSNYNIELLLSGNNTTGSIASSHRSYMRSPESDFIPDPTEVEYASDPEDHIEATRRNSTWNRLSRRRSDNSNNRSESPDSDKRVSIVSIQRPSSNPSAKEADGSPPYNQAAYTYSVRQNTIRRIQADLESEHSSRSVTPGSKGFRGLETVVEIASNHQNERQSGPRDGIELEMHPDISAVDIACLPRPPPAAKLSNGGFKVHPTDMTTGDRRRSSCPKPNAATKVTATNLVIRERGSLPHMPPPAPVLSARPSRADQDDESFRTWRLSQYIPRGESQTVLPLPLQPQDIPLPLDDQSTTAIDDKDGSEAQSQCGTFSNSSTVCDAEKLDNKLAAEPIGASQPASTSESAQSQDGSGWETWLLAEKLTSLEDSIAVQDLTGKKKVLAEEPKVEASALQQGSCPKPQDTLPLKDDLEVKTSLVGGTSVPVIEPSYYPSSSVYSSAQNTGNVSPSGFKDSSGDDNRNSIAESLIDLDLANFDLFNNLKEQPSDESYRTALDKNPDSETAVSAAILPSEEGPGTSGFNTGDKNHRKYDILKNVSVTESQRSASLNGPEEGFDGSQADVPNGGNVPTRKSSFLQFLGIRKDSSIKGRRHSYSQSSTDHVRLSPSSVSNQVPKGQGHTKRLLSHSITPSTQQGPSDDAFTAPGLTESATTIWQRAFQVEHDQRQTKSTKSTTEAKKTAGAKYIMGPISVTVTNASHITDGDAAESRHGAVKAPNSMAARNASQSSTSQQSLSGIILPQKLENNEDRTGTASLDDDVMPKDFMAVPGSEIAHGVDFASKTSLPNVVEIKNRSQSMSKKIGNAMKTSLGKMMPSKPGAKSPAQLEYPELEILPTKEGYKDLEALQRSIETLKGSEYAKMATNPALAIADLEDKSASSLRTLPAQLHEAEHARHDSAKGTANSPVRNDVAFQSKDAHGDGTEPPSIRPVTPANMITLPAGDSTTATTELWATPASRLSYTTALDENDAGEFYKALEPCSS</sequence>
<evidence type="ECO:0000313" key="3">
    <source>
        <dbReference type="Proteomes" id="UP000176998"/>
    </source>
</evidence>
<feature type="region of interest" description="Disordered" evidence="1">
    <location>
        <begin position="304"/>
        <end position="326"/>
    </location>
</feature>
<name>A0A1G4BLV7_9PEZI</name>
<feature type="compositionally biased region" description="Polar residues" evidence="1">
    <location>
        <begin position="83"/>
        <end position="93"/>
    </location>
</feature>
<feature type="compositionally biased region" description="Low complexity" evidence="1">
    <location>
        <begin position="349"/>
        <end position="365"/>
    </location>
</feature>
<feature type="region of interest" description="Disordered" evidence="1">
    <location>
        <begin position="982"/>
        <end position="1010"/>
    </location>
</feature>
<feature type="compositionally biased region" description="Basic and acidic residues" evidence="1">
    <location>
        <begin position="558"/>
        <end position="571"/>
    </location>
</feature>
<evidence type="ECO:0000313" key="2">
    <source>
        <dbReference type="EMBL" id="OHF02394.1"/>
    </source>
</evidence>
<feature type="region of interest" description="Disordered" evidence="1">
    <location>
        <begin position="83"/>
        <end position="178"/>
    </location>
</feature>
<gene>
    <name evidence="2" type="ORF">CORC01_02387</name>
</gene>
<feature type="compositionally biased region" description="Polar residues" evidence="1">
    <location>
        <begin position="377"/>
        <end position="389"/>
    </location>
</feature>
<dbReference type="EMBL" id="MJBS01000013">
    <property type="protein sequence ID" value="OHF02394.1"/>
    <property type="molecule type" value="Genomic_DNA"/>
</dbReference>
<dbReference type="Proteomes" id="UP000176998">
    <property type="component" value="Unassembled WGS sequence"/>
</dbReference>
<feature type="compositionally biased region" description="Polar residues" evidence="1">
    <location>
        <begin position="665"/>
        <end position="685"/>
    </location>
</feature>
<dbReference type="RefSeq" id="XP_022479535.1">
    <property type="nucleotide sequence ID" value="XM_022614037.1"/>
</dbReference>
<proteinExistence type="predicted"/>
<feature type="compositionally biased region" description="Polar residues" evidence="1">
    <location>
        <begin position="697"/>
        <end position="707"/>
    </location>
</feature>
<evidence type="ECO:0000256" key="1">
    <source>
        <dbReference type="SAM" id="MobiDB-lite"/>
    </source>
</evidence>
<accession>A0A1G4BLV7</accession>
<dbReference type="OrthoDB" id="3437384at2759"/>
<feature type="region of interest" description="Disordered" evidence="1">
    <location>
        <begin position="506"/>
        <end position="530"/>
    </location>
</feature>
<feature type="region of interest" description="Disordered" evidence="1">
    <location>
        <begin position="613"/>
        <end position="644"/>
    </location>
</feature>
<feature type="compositionally biased region" description="Polar residues" evidence="1">
    <location>
        <begin position="156"/>
        <end position="166"/>
    </location>
</feature>
<comment type="caution">
    <text evidence="2">The sequence shown here is derived from an EMBL/GenBank/DDBJ whole genome shotgun (WGS) entry which is preliminary data.</text>
</comment>
<feature type="region of interest" description="Disordered" evidence="1">
    <location>
        <begin position="1"/>
        <end position="28"/>
    </location>
</feature>
<feature type="region of interest" description="Disordered" evidence="1">
    <location>
        <begin position="657"/>
        <end position="711"/>
    </location>
</feature>
<feature type="region of interest" description="Disordered" evidence="1">
    <location>
        <begin position="558"/>
        <end position="598"/>
    </location>
</feature>